<gene>
    <name evidence="1" type="ORF">MRATA1EN22A_LOCUS27325</name>
</gene>
<sequence length="96" mass="10825">YHEKSKTKTLLLLISRYPFLSPSGELSLRKATYIPSYSPSSREFPSPHAVFSVFFLCLLEARSHPALHERPPLRGSPHHELPPSPGSHWKGHSSPQ</sequence>
<feature type="non-terminal residue" evidence="1">
    <location>
        <position position="96"/>
    </location>
</feature>
<organism evidence="1 2">
    <name type="scientific">Rangifer tarandus platyrhynchus</name>
    <name type="common">Svalbard reindeer</name>
    <dbReference type="NCBI Taxonomy" id="3082113"/>
    <lineage>
        <taxon>Eukaryota</taxon>
        <taxon>Metazoa</taxon>
        <taxon>Chordata</taxon>
        <taxon>Craniata</taxon>
        <taxon>Vertebrata</taxon>
        <taxon>Euteleostomi</taxon>
        <taxon>Mammalia</taxon>
        <taxon>Eutheria</taxon>
        <taxon>Laurasiatheria</taxon>
        <taxon>Artiodactyla</taxon>
        <taxon>Ruminantia</taxon>
        <taxon>Pecora</taxon>
        <taxon>Cervidae</taxon>
        <taxon>Odocoileinae</taxon>
        <taxon>Rangifer</taxon>
    </lineage>
</organism>
<feature type="non-terminal residue" evidence="1">
    <location>
        <position position="1"/>
    </location>
</feature>
<dbReference type="Proteomes" id="UP001162501">
    <property type="component" value="Chromosome 8"/>
</dbReference>
<dbReference type="EMBL" id="OX596092">
    <property type="protein sequence ID" value="CAN0562268.1"/>
    <property type="molecule type" value="Genomic_DNA"/>
</dbReference>
<proteinExistence type="predicted"/>
<name>A0AC60A6P9_RANTA</name>
<accession>A0AC60A6P9</accession>
<evidence type="ECO:0000313" key="2">
    <source>
        <dbReference type="Proteomes" id="UP001162501"/>
    </source>
</evidence>
<reference evidence="1" key="2">
    <citation type="submission" date="2025-03" db="EMBL/GenBank/DDBJ databases">
        <authorList>
            <consortium name="ELIXIR-Norway"/>
            <consortium name="Elixir Norway"/>
        </authorList>
    </citation>
    <scope>NUCLEOTIDE SEQUENCE</scope>
</reference>
<protein>
    <submittedName>
        <fullName evidence="1">Uncharacterized protein</fullName>
    </submittedName>
</protein>
<evidence type="ECO:0000313" key="1">
    <source>
        <dbReference type="EMBL" id="CAN0562268.1"/>
    </source>
</evidence>
<reference evidence="1" key="1">
    <citation type="submission" date="2023-05" db="EMBL/GenBank/DDBJ databases">
        <authorList>
            <consortium name="ELIXIR-Norway"/>
        </authorList>
    </citation>
    <scope>NUCLEOTIDE SEQUENCE</scope>
</reference>